<dbReference type="AlphaFoldDB" id="A0A975TZU3"/>
<feature type="region of interest" description="Disordered" evidence="1">
    <location>
        <begin position="1047"/>
        <end position="1069"/>
    </location>
</feature>
<accession>A0A975TZU3</accession>
<name>A0A975TZU3_9PROT</name>
<sequence>MIRASGRALRRLLGLVLMLAVAAAAGIGALAWRLAQGPLPLDQLARAMEDYVNRGDGGVRVSIGSAALAWEGFGGGIDRPLDIRLADVRVLDSAGAEAVVLPEGEVSLGLRSLLLGRFEPRAVRLRGLRIAVLRGEDGALSLDLGGGEAPAPERGPGAANDHRLLAEFGLAPAPAGTTPRFAELRRLVVTAAEVTVDDRQLGARWTIPDATLSLQRRPVARGTAIVLEASGVASADAARLPVRLAAEIGPDGAIEGEIALEAARPAELAAALPALSALAAVEAPAVATLRARRASDGTLASAELRAELGAGGVVLPGGSPLPLTSARLSARYDPSGITLDSFTLVLPGTAGPSPTLTLSGAAIPDADGDWIAEARIRLDALSFADLPKLWPEGVAMNERRWIAANITTGLARELDIRLRAIIPPSRDELIPERISGTVRGENLTVHYLRPMPPVEGVAAVVTFASLAEIDIATKGGRLGGITVPEGRVRLFDLDRRPNRAEVTLRIESAVEEALALIAHPKLDLFSRRGAPPPGITGRGELSLSLAFPLLDALTLDEIDVAVSARARDLRVPALLAGRDLERGRAELTASRTGLRLAGTGVFGPIQAEVTGEMDFRSGPPTQVVERYTAKASPQEGLAALFDLDLAPYLTGPIGAEATLELRRNGQGAATVRADLARARLAVPELGVEKPPGHPGTAEARLALGPGGRLTGADLVRLEAGDIFGRARFRLGRDGRLERIEVTEARLSESRLSGSVLLPERPGGDYAVTLRAPVIDLSRRSREADQTRDPGRAQPTLVVDAAIDRLVFRPGHELREVRGRGALARGVIARAEASALAGQRGTMRLAIAPEGPGRRSFTLTADDAGAVLNALDVLTTMAGGTLTIRGIFDDTQPGHPLTGEAELLDFRLREAPAAARVLQAMTLYGVLDLARGPGVSFTRAVASFTWDDRRLELRDARAISASLGVTAQGTIDRANGRIDLEGTIVPAYVFNSLLGRIPVIGRLFSPEQGGGVFAASYRVRGPLDDPEATVNPLAALTPGFLRGLFGIFEGGQQGPPQSPPGTNDSRQGGG</sequence>
<proteinExistence type="predicted"/>
<dbReference type="RefSeq" id="WP_218284558.1">
    <property type="nucleotide sequence ID" value="NZ_CP076448.1"/>
</dbReference>
<reference evidence="2" key="1">
    <citation type="submission" date="2021-06" db="EMBL/GenBank/DDBJ databases">
        <title>Elioraea tepida, sp. nov., a moderately thermophilic aerobic anoxygenic phototrophic bacterium isolated from an alkaline siliceous hot spring mat community in Yellowstone National Park, WY, USA.</title>
        <authorList>
            <person name="Saini M.K."/>
            <person name="Yoshida S."/>
            <person name="Sebastian A."/>
            <person name="Hirose S."/>
            <person name="Hara E."/>
            <person name="Tamaki H."/>
            <person name="Soulier N.T."/>
            <person name="Albert I."/>
            <person name="Hanada S."/>
            <person name="Bryant D.A."/>
            <person name="Tank M."/>
        </authorList>
    </citation>
    <scope>NUCLEOTIDE SEQUENCE</scope>
    <source>
        <strain evidence="2">MS-P2</strain>
    </source>
</reference>
<evidence type="ECO:0000313" key="2">
    <source>
        <dbReference type="EMBL" id="QXM23671.1"/>
    </source>
</evidence>
<evidence type="ECO:0000256" key="1">
    <source>
        <dbReference type="SAM" id="MobiDB-lite"/>
    </source>
</evidence>
<dbReference type="KEGG" id="elio:KO353_10140"/>
<evidence type="ECO:0000313" key="3">
    <source>
        <dbReference type="Proteomes" id="UP000694001"/>
    </source>
</evidence>
<protein>
    <submittedName>
        <fullName evidence="2">DUF3971 domain-containing protein</fullName>
    </submittedName>
</protein>
<dbReference type="EMBL" id="CP076448">
    <property type="protein sequence ID" value="QXM23671.1"/>
    <property type="molecule type" value="Genomic_DNA"/>
</dbReference>
<dbReference type="Proteomes" id="UP000694001">
    <property type="component" value="Chromosome"/>
</dbReference>
<keyword evidence="3" id="KW-1185">Reference proteome</keyword>
<gene>
    <name evidence="2" type="ORF">KO353_10140</name>
</gene>
<organism evidence="2 3">
    <name type="scientific">Elioraea tepida</name>
    <dbReference type="NCBI Taxonomy" id="2843330"/>
    <lineage>
        <taxon>Bacteria</taxon>
        <taxon>Pseudomonadati</taxon>
        <taxon>Pseudomonadota</taxon>
        <taxon>Alphaproteobacteria</taxon>
        <taxon>Acetobacterales</taxon>
        <taxon>Elioraeaceae</taxon>
        <taxon>Elioraea</taxon>
    </lineage>
</organism>